<dbReference type="InterPro" id="IPR010310">
    <property type="entry name" value="T7SS_ESAT-6-like"/>
</dbReference>
<dbReference type="EMBL" id="JBGGTQ010000014">
    <property type="protein sequence ID" value="MEZ0494625.1"/>
    <property type="molecule type" value="Genomic_DNA"/>
</dbReference>
<dbReference type="InterPro" id="IPR036689">
    <property type="entry name" value="ESAT-6-like_sf"/>
</dbReference>
<gene>
    <name evidence="2" type="ORF">AB2L28_20505</name>
</gene>
<accession>A0ABV4I7W0</accession>
<dbReference type="Gene3D" id="1.10.287.1060">
    <property type="entry name" value="ESAT-6-like"/>
    <property type="match status" value="1"/>
</dbReference>
<dbReference type="SUPFAM" id="SSF140453">
    <property type="entry name" value="EsxAB dimer-like"/>
    <property type="match status" value="1"/>
</dbReference>
<protein>
    <submittedName>
        <fullName evidence="2">WXG100 family type VII secretion target</fullName>
    </submittedName>
</protein>
<feature type="region of interest" description="Disordered" evidence="1">
    <location>
        <begin position="1"/>
        <end position="46"/>
    </location>
</feature>
<organism evidence="2 3">
    <name type="scientific">Kineococcus mangrovi</name>
    <dbReference type="NCBI Taxonomy" id="1660183"/>
    <lineage>
        <taxon>Bacteria</taxon>
        <taxon>Bacillati</taxon>
        <taxon>Actinomycetota</taxon>
        <taxon>Actinomycetes</taxon>
        <taxon>Kineosporiales</taxon>
        <taxon>Kineosporiaceae</taxon>
        <taxon>Kineococcus</taxon>
    </lineage>
</organism>
<evidence type="ECO:0000313" key="3">
    <source>
        <dbReference type="Proteomes" id="UP001566476"/>
    </source>
</evidence>
<name>A0ABV4I7W0_9ACTN</name>
<keyword evidence="3" id="KW-1185">Reference proteome</keyword>
<dbReference type="RefSeq" id="WP_370720853.1">
    <property type="nucleotide sequence ID" value="NZ_JBGGTQ010000014.1"/>
</dbReference>
<evidence type="ECO:0000256" key="1">
    <source>
        <dbReference type="SAM" id="MobiDB-lite"/>
    </source>
</evidence>
<evidence type="ECO:0000313" key="2">
    <source>
        <dbReference type="EMBL" id="MEZ0494625.1"/>
    </source>
</evidence>
<feature type="compositionally biased region" description="Polar residues" evidence="1">
    <location>
        <begin position="26"/>
        <end position="35"/>
    </location>
</feature>
<dbReference type="Proteomes" id="UP001566476">
    <property type="component" value="Unassembled WGS sequence"/>
</dbReference>
<comment type="caution">
    <text evidence="2">The sequence shown here is derived from an EMBL/GenBank/DDBJ whole genome shotgun (WGS) entry which is preliminary data.</text>
</comment>
<proteinExistence type="predicted"/>
<sequence>MVDGTAARHRTATSGHGSRPAVDGSGRSTSGSATVVPSDRTGGRDVRYGVVTEELASLAAATRPRSSPVSAHAGALRSAADTSGAWAVGRASTAARALFDTLAQAAAEAAAGLEQLGDQVAAAGGQYEAADGHLVQPP</sequence>
<reference evidence="2 3" key="1">
    <citation type="submission" date="2024-07" db="EMBL/GenBank/DDBJ databases">
        <authorList>
            <person name="Thanompreechachai J."/>
            <person name="Duangmal K."/>
        </authorList>
    </citation>
    <scope>NUCLEOTIDE SEQUENCE [LARGE SCALE GENOMIC DNA]</scope>
    <source>
        <strain evidence="2 3">TBRC 1896</strain>
    </source>
</reference>
<dbReference type="Pfam" id="PF06013">
    <property type="entry name" value="WXG100"/>
    <property type="match status" value="1"/>
</dbReference>